<dbReference type="Gene3D" id="3.30.1360.120">
    <property type="entry name" value="Probable tRNA modification gtpase trme, domain 1"/>
    <property type="match status" value="1"/>
</dbReference>
<dbReference type="InterPro" id="IPR027266">
    <property type="entry name" value="TrmE/GcvT-like"/>
</dbReference>
<dbReference type="GO" id="GO:0003924">
    <property type="term" value="F:GTPase activity"/>
    <property type="evidence" value="ECO:0007669"/>
    <property type="project" value="InterPro"/>
</dbReference>
<dbReference type="InterPro" id="IPR004520">
    <property type="entry name" value="GTPase_MnmE"/>
</dbReference>
<dbReference type="GO" id="GO:0005525">
    <property type="term" value="F:GTP binding"/>
    <property type="evidence" value="ECO:0007669"/>
    <property type="project" value="UniProtKB-KW"/>
</dbReference>
<dbReference type="Gene3D" id="3.40.50.300">
    <property type="entry name" value="P-loop containing nucleotide triphosphate hydrolases"/>
    <property type="match status" value="1"/>
</dbReference>
<evidence type="ECO:0000256" key="1">
    <source>
        <dbReference type="ARBA" id="ARBA00011043"/>
    </source>
</evidence>
<reference evidence="6" key="1">
    <citation type="submission" date="2018-05" db="EMBL/GenBank/DDBJ databases">
        <authorList>
            <person name="Lanie J.A."/>
            <person name="Ng W.-L."/>
            <person name="Kazmierczak K.M."/>
            <person name="Andrzejewski T.M."/>
            <person name="Davidsen T.M."/>
            <person name="Wayne K.J."/>
            <person name="Tettelin H."/>
            <person name="Glass J.I."/>
            <person name="Rusch D."/>
            <person name="Podicherti R."/>
            <person name="Tsui H.-C.T."/>
            <person name="Winkler M.E."/>
        </authorList>
    </citation>
    <scope>NUCLEOTIDE SEQUENCE</scope>
</reference>
<organism evidence="6">
    <name type="scientific">marine metagenome</name>
    <dbReference type="NCBI Taxonomy" id="408172"/>
    <lineage>
        <taxon>unclassified sequences</taxon>
        <taxon>metagenomes</taxon>
        <taxon>ecological metagenomes</taxon>
    </lineage>
</organism>
<keyword evidence="2" id="KW-0819">tRNA processing</keyword>
<dbReference type="Pfam" id="PF12631">
    <property type="entry name" value="MnmE_helical"/>
    <property type="match status" value="1"/>
</dbReference>
<dbReference type="CDD" id="cd14858">
    <property type="entry name" value="TrmE_N"/>
    <property type="match status" value="1"/>
</dbReference>
<dbReference type="CDD" id="cd04164">
    <property type="entry name" value="trmE"/>
    <property type="match status" value="1"/>
</dbReference>
<dbReference type="EMBL" id="UINC01030772">
    <property type="protein sequence ID" value="SVB15707.1"/>
    <property type="molecule type" value="Genomic_DNA"/>
</dbReference>
<dbReference type="InterPro" id="IPR027368">
    <property type="entry name" value="MnmE_dom2"/>
</dbReference>
<gene>
    <name evidence="6" type="ORF">METZ01_LOCUS168561</name>
</gene>
<dbReference type="PANTHER" id="PTHR42714">
    <property type="entry name" value="TRNA MODIFICATION GTPASE GTPBP3"/>
    <property type="match status" value="1"/>
</dbReference>
<dbReference type="InterPro" id="IPR025867">
    <property type="entry name" value="MnmE_helical"/>
</dbReference>
<dbReference type="GO" id="GO:0005829">
    <property type="term" value="C:cytosol"/>
    <property type="evidence" value="ECO:0007669"/>
    <property type="project" value="TreeGrafter"/>
</dbReference>
<dbReference type="SUPFAM" id="SSF52540">
    <property type="entry name" value="P-loop containing nucleoside triphosphate hydrolases"/>
    <property type="match status" value="1"/>
</dbReference>
<feature type="domain" description="TrmE-type G" evidence="5">
    <location>
        <begin position="152"/>
        <end position="296"/>
    </location>
</feature>
<comment type="similarity">
    <text evidence="1">Belongs to the TRAFAC class TrmE-Era-EngA-EngB-Septin-like GTPase superfamily. TrmE GTPase family.</text>
</comment>
<evidence type="ECO:0000256" key="2">
    <source>
        <dbReference type="ARBA" id="ARBA00022694"/>
    </source>
</evidence>
<accession>A0A382BRC6</accession>
<sequence>VTVYKKPSSYTGEDVVEISSHGSPTTVQYIILSVCAAGARTAEAGEFTKRAFINGKLDLVQVEAVASLINSKSIENTRHQQKILRGALSLSINNIRTNIVSLLGRLEHQMDVDEEDWPSTPPSWLVDGVDAVYSKVRHFKKTSQLGRLLNRGATVVIAGPPNVGKSSLLNALAESSRAIVSSSPGTTRDTIEVELLMRGVPVLFIDTAGLRQPKDKIEKEGVRRTKSLLKRADLILSLTDRPKSKNPLSADAPALRVVNKSDLRSNKTGSPSVIHISAKTGEGIPLLKRKISQQLGINKISTDAPYLSTSRQHVAMVLCSEAILRSHSLIKKQHLDIEIVAFELREALNAVDSLLGKTSPDDILDHVFSSFCVGK</sequence>
<dbReference type="NCBIfam" id="TIGR00450">
    <property type="entry name" value="mnmE_trmE_thdF"/>
    <property type="match status" value="1"/>
</dbReference>
<dbReference type="Pfam" id="PF01926">
    <property type="entry name" value="MMR_HSR1"/>
    <property type="match status" value="1"/>
</dbReference>
<dbReference type="PANTHER" id="PTHR42714:SF2">
    <property type="entry name" value="TRNA MODIFICATION GTPASE GTPBP3, MITOCHONDRIAL"/>
    <property type="match status" value="1"/>
</dbReference>
<evidence type="ECO:0000259" key="5">
    <source>
        <dbReference type="PROSITE" id="PS51709"/>
    </source>
</evidence>
<dbReference type="NCBIfam" id="TIGR00231">
    <property type="entry name" value="small_GTP"/>
    <property type="match status" value="1"/>
</dbReference>
<dbReference type="InterPro" id="IPR018948">
    <property type="entry name" value="GTP-bd_TrmE_N"/>
</dbReference>
<dbReference type="InterPro" id="IPR005225">
    <property type="entry name" value="Small_GTP-bd"/>
</dbReference>
<protein>
    <recommendedName>
        <fullName evidence="5">TrmE-type G domain-containing protein</fullName>
    </recommendedName>
</protein>
<feature type="non-terminal residue" evidence="6">
    <location>
        <position position="1"/>
    </location>
</feature>
<keyword evidence="4" id="KW-0342">GTP-binding</keyword>
<dbReference type="GO" id="GO:0030488">
    <property type="term" value="P:tRNA methylation"/>
    <property type="evidence" value="ECO:0007669"/>
    <property type="project" value="TreeGrafter"/>
</dbReference>
<dbReference type="AlphaFoldDB" id="A0A382BRC6"/>
<dbReference type="GO" id="GO:0002098">
    <property type="term" value="P:tRNA wobble uridine modification"/>
    <property type="evidence" value="ECO:0007669"/>
    <property type="project" value="TreeGrafter"/>
</dbReference>
<dbReference type="SMART" id="SM00382">
    <property type="entry name" value="AAA"/>
    <property type="match status" value="1"/>
</dbReference>
<dbReference type="InterPro" id="IPR006073">
    <property type="entry name" value="GTP-bd"/>
</dbReference>
<dbReference type="Gene3D" id="1.20.120.430">
    <property type="entry name" value="tRNA modification GTPase MnmE domain 2"/>
    <property type="match status" value="1"/>
</dbReference>
<proteinExistence type="inferred from homology"/>
<evidence type="ECO:0000256" key="3">
    <source>
        <dbReference type="ARBA" id="ARBA00022741"/>
    </source>
</evidence>
<keyword evidence="3" id="KW-0547">Nucleotide-binding</keyword>
<dbReference type="PROSITE" id="PS51709">
    <property type="entry name" value="G_TRME"/>
    <property type="match status" value="1"/>
</dbReference>
<dbReference type="InterPro" id="IPR027417">
    <property type="entry name" value="P-loop_NTPase"/>
</dbReference>
<dbReference type="InterPro" id="IPR003593">
    <property type="entry name" value="AAA+_ATPase"/>
</dbReference>
<dbReference type="InterPro" id="IPR031168">
    <property type="entry name" value="G_TrmE"/>
</dbReference>
<dbReference type="Pfam" id="PF10396">
    <property type="entry name" value="TrmE_N"/>
    <property type="match status" value="1"/>
</dbReference>
<name>A0A382BRC6_9ZZZZ</name>
<evidence type="ECO:0000313" key="6">
    <source>
        <dbReference type="EMBL" id="SVB15707.1"/>
    </source>
</evidence>
<dbReference type="HAMAP" id="MF_00379">
    <property type="entry name" value="GTPase_MnmE"/>
    <property type="match status" value="1"/>
</dbReference>
<evidence type="ECO:0000256" key="4">
    <source>
        <dbReference type="ARBA" id="ARBA00023134"/>
    </source>
</evidence>